<protein>
    <recommendedName>
        <fullName evidence="8">SLH domain-containing protein</fullName>
    </recommendedName>
</protein>
<evidence type="ECO:0000259" key="8">
    <source>
        <dbReference type="PROSITE" id="PS51272"/>
    </source>
</evidence>
<keyword evidence="3 5" id="KW-0378">Hydrolase</keyword>
<dbReference type="GO" id="GO:0004252">
    <property type="term" value="F:serine-type endopeptidase activity"/>
    <property type="evidence" value="ECO:0007669"/>
    <property type="project" value="UniProtKB-UniRule"/>
</dbReference>
<evidence type="ECO:0000256" key="2">
    <source>
        <dbReference type="ARBA" id="ARBA00022670"/>
    </source>
</evidence>
<evidence type="ECO:0000256" key="4">
    <source>
        <dbReference type="ARBA" id="ARBA00022825"/>
    </source>
</evidence>
<comment type="similarity">
    <text evidence="1 5 6">Belongs to the peptidase S8 family.</text>
</comment>
<dbReference type="Gene3D" id="3.40.50.200">
    <property type="entry name" value="Peptidase S8/S53 domain"/>
    <property type="match status" value="1"/>
</dbReference>
<dbReference type="PRINTS" id="PR00723">
    <property type="entry name" value="SUBTILISIN"/>
</dbReference>
<dbReference type="PROSITE" id="PS00136">
    <property type="entry name" value="SUBTILASE_ASP"/>
    <property type="match status" value="1"/>
</dbReference>
<dbReference type="SUPFAM" id="SSF52743">
    <property type="entry name" value="Subtilisin-like"/>
    <property type="match status" value="1"/>
</dbReference>
<evidence type="ECO:0000313" key="10">
    <source>
        <dbReference type="Proteomes" id="UP000644756"/>
    </source>
</evidence>
<dbReference type="Pfam" id="PF00395">
    <property type="entry name" value="SLH"/>
    <property type="match status" value="3"/>
</dbReference>
<feature type="domain" description="SLH" evidence="8">
    <location>
        <begin position="896"/>
        <end position="946"/>
    </location>
</feature>
<gene>
    <name evidence="9" type="ORF">GCM10010916_06370</name>
</gene>
<dbReference type="Proteomes" id="UP000644756">
    <property type="component" value="Unassembled WGS sequence"/>
</dbReference>
<feature type="signal peptide" evidence="7">
    <location>
        <begin position="1"/>
        <end position="33"/>
    </location>
</feature>
<feature type="active site" description="Charge relay system" evidence="5">
    <location>
        <position position="348"/>
    </location>
</feature>
<feature type="active site" description="Charge relay system" evidence="5">
    <location>
        <position position="190"/>
    </location>
</feature>
<dbReference type="PROSITE" id="PS00137">
    <property type="entry name" value="SUBTILASE_HIS"/>
    <property type="match status" value="1"/>
</dbReference>
<dbReference type="PANTHER" id="PTHR43399">
    <property type="entry name" value="SUBTILISIN-RELATED"/>
    <property type="match status" value="1"/>
</dbReference>
<feature type="domain" description="SLH" evidence="8">
    <location>
        <begin position="771"/>
        <end position="830"/>
    </location>
</feature>
<dbReference type="InterPro" id="IPR000209">
    <property type="entry name" value="Peptidase_S8/S53_dom"/>
</dbReference>
<dbReference type="Gene3D" id="2.60.120.380">
    <property type="match status" value="3"/>
</dbReference>
<dbReference type="SUPFAM" id="SSF89260">
    <property type="entry name" value="Collagen-binding domain"/>
    <property type="match status" value="2"/>
</dbReference>
<evidence type="ECO:0000256" key="6">
    <source>
        <dbReference type="RuleBase" id="RU003355"/>
    </source>
</evidence>
<keyword evidence="7" id="KW-0732">Signal</keyword>
<keyword evidence="2 5" id="KW-0645">Protease</keyword>
<dbReference type="InterPro" id="IPR036852">
    <property type="entry name" value="Peptidase_S8/S53_dom_sf"/>
</dbReference>
<dbReference type="InterPro" id="IPR023827">
    <property type="entry name" value="Peptidase_S8_Asp-AS"/>
</dbReference>
<dbReference type="PROSITE" id="PS00138">
    <property type="entry name" value="SUBTILASE_SER"/>
    <property type="match status" value="1"/>
</dbReference>
<reference evidence="9" key="2">
    <citation type="submission" date="2020-09" db="EMBL/GenBank/DDBJ databases">
        <authorList>
            <person name="Sun Q."/>
            <person name="Zhou Y."/>
        </authorList>
    </citation>
    <scope>NUCLEOTIDE SEQUENCE</scope>
    <source>
        <strain evidence="9">CGMCC 1.12987</strain>
    </source>
</reference>
<feature type="active site" description="Charge relay system" evidence="5">
    <location>
        <position position="157"/>
    </location>
</feature>
<evidence type="ECO:0000256" key="1">
    <source>
        <dbReference type="ARBA" id="ARBA00011073"/>
    </source>
</evidence>
<dbReference type="InterPro" id="IPR001119">
    <property type="entry name" value="SLH_dom"/>
</dbReference>
<dbReference type="InterPro" id="IPR022398">
    <property type="entry name" value="Peptidase_S8_His-AS"/>
</dbReference>
<sequence length="946" mass="102812">MGPKTDARRRGARALLFLLALLLLQGAALPNPAAHAPSYGQAGHDGAEEEPKSWLLKWSDPSKETELSGTQVLHRQLETAVMVVRPEPGSDVELWLNRLRELPGVEYVHPNGRVRMLSAAAPNDPDLPKQRYLDQIDAKNAWEIAHDHTGITIALVDTGIDMEHPDLKGNLVSGTNLVRPGRSPQDDNGHGTSVAGVLAAVGNNGEGVSGILWNAKLMPVKALDADGFGDEQRLGEGILYAVRNGAKIVLLSVGLYRNSPYMRDIAEYAESKGVLLVAATGNDGLKYGSKAAVKYPAGYPSVLAVGGATADNKPEPRSNPGSEVDIVAPWNVYTTALGGGYKKEEGTSMAAPQAAAVAALIWAKYPSLKPFQIRALIRQSAKDIGGKGWDSATGYGLLQADKALTADYKPDAAEPNDSRAAAYHFPLHTRLSGQLATGKDKDWFVIDIPFDGTLSMKFQGLTSPGKPLPPVRMTHYAGSRTRGTQDMKIGNKTVDWEVSKGKNYIELQFDDTKHSGVLPYLLTADFQIAPDAYEVNDKNYEAYTLTPNSQSVTGNFHQTGDRDWFAVTFKQGGKLHLKLETDSVRIDPGLAIGKAGEQILEIDKRGDGATELTDESSPITITPGKYFIRVHNASASEASPVVATYKLTLDYLTVYDDPNEPNDKSYEATAVRADTEYVGVIDKAKDEDWFQLRLTQESIVSMRLNDIPGQVTMTMHSFDKTQKSLFKVTSVNGKTSLVTNRKLSQGNYYVKVTASKPFHHQYYRFQANVDPLISGFRDISGHWAKQAISGLADQGVVSGYGEYRFEPGRGITRAEAVTILIRAFGEPGSGTAAVFKDVSDSHWAYGSIAKAVKAGWVNGYPNNTFAPDRLIIRAEMSAMFGAAMGLKGVSPDQPPFADVKVDHWAAPMLMKLKHSGWITGYPGNKFQPQQTASRAEFSALIYRALK</sequence>
<feature type="domain" description="SLH" evidence="8">
    <location>
        <begin position="831"/>
        <end position="894"/>
    </location>
</feature>
<feature type="chain" id="PRO_5039159478" description="SLH domain-containing protein" evidence="7">
    <location>
        <begin position="34"/>
        <end position="946"/>
    </location>
</feature>
<comment type="caution">
    <text evidence="9">The sequence shown here is derived from an EMBL/GenBank/DDBJ whole genome shotgun (WGS) entry which is preliminary data.</text>
</comment>
<dbReference type="PROSITE" id="PS51892">
    <property type="entry name" value="SUBTILASE"/>
    <property type="match status" value="1"/>
</dbReference>
<dbReference type="AlphaFoldDB" id="A0A917FMM0"/>
<evidence type="ECO:0000256" key="5">
    <source>
        <dbReference type="PROSITE-ProRule" id="PRU01240"/>
    </source>
</evidence>
<dbReference type="Pfam" id="PF00082">
    <property type="entry name" value="Peptidase_S8"/>
    <property type="match status" value="1"/>
</dbReference>
<reference evidence="9" key="1">
    <citation type="journal article" date="2014" name="Int. J. Syst. Evol. Microbiol.">
        <title>Complete genome sequence of Corynebacterium casei LMG S-19264T (=DSM 44701T), isolated from a smear-ripened cheese.</title>
        <authorList>
            <consortium name="US DOE Joint Genome Institute (JGI-PGF)"/>
            <person name="Walter F."/>
            <person name="Albersmeier A."/>
            <person name="Kalinowski J."/>
            <person name="Ruckert C."/>
        </authorList>
    </citation>
    <scope>NUCLEOTIDE SEQUENCE</scope>
    <source>
        <strain evidence="9">CGMCC 1.12987</strain>
    </source>
</reference>
<dbReference type="PANTHER" id="PTHR43399:SF4">
    <property type="entry name" value="CELL WALL-ASSOCIATED PROTEASE"/>
    <property type="match status" value="1"/>
</dbReference>
<keyword evidence="10" id="KW-1185">Reference proteome</keyword>
<organism evidence="9 10">
    <name type="scientific">Paenibacillus abyssi</name>
    <dbReference type="NCBI Taxonomy" id="1340531"/>
    <lineage>
        <taxon>Bacteria</taxon>
        <taxon>Bacillati</taxon>
        <taxon>Bacillota</taxon>
        <taxon>Bacilli</taxon>
        <taxon>Bacillales</taxon>
        <taxon>Paenibacillaceae</taxon>
        <taxon>Paenibacillus</taxon>
    </lineage>
</organism>
<evidence type="ECO:0000313" key="9">
    <source>
        <dbReference type="EMBL" id="GGF91758.1"/>
    </source>
</evidence>
<dbReference type="GO" id="GO:0006508">
    <property type="term" value="P:proteolysis"/>
    <property type="evidence" value="ECO:0007669"/>
    <property type="project" value="UniProtKB-KW"/>
</dbReference>
<accession>A0A917FMM0</accession>
<dbReference type="EMBL" id="BMGR01000002">
    <property type="protein sequence ID" value="GGF91758.1"/>
    <property type="molecule type" value="Genomic_DNA"/>
</dbReference>
<keyword evidence="4 5" id="KW-0720">Serine protease</keyword>
<dbReference type="InterPro" id="IPR051048">
    <property type="entry name" value="Peptidase_S8/S53_subtilisin"/>
</dbReference>
<name>A0A917FMM0_9BACL</name>
<dbReference type="InterPro" id="IPR015500">
    <property type="entry name" value="Peptidase_S8_subtilisin-rel"/>
</dbReference>
<evidence type="ECO:0000256" key="7">
    <source>
        <dbReference type="SAM" id="SignalP"/>
    </source>
</evidence>
<proteinExistence type="inferred from homology"/>
<evidence type="ECO:0000256" key="3">
    <source>
        <dbReference type="ARBA" id="ARBA00022801"/>
    </source>
</evidence>
<dbReference type="PROSITE" id="PS51272">
    <property type="entry name" value="SLH"/>
    <property type="match status" value="3"/>
</dbReference>
<dbReference type="InterPro" id="IPR023828">
    <property type="entry name" value="Peptidase_S8_Ser-AS"/>
</dbReference>